<evidence type="ECO:0008006" key="6">
    <source>
        <dbReference type="Google" id="ProtNLM"/>
    </source>
</evidence>
<dbReference type="PANTHER" id="PTHR30035:SF3">
    <property type="entry name" value="INTERMEMBRANE PHOSPHOLIPID TRANSPORT SYSTEM LIPOPROTEIN MLAA"/>
    <property type="match status" value="1"/>
</dbReference>
<keyword evidence="5" id="KW-1185">Reference proteome</keyword>
<accession>A0A1L3GT42</accession>
<dbReference type="InterPro" id="IPR007428">
    <property type="entry name" value="MlaA"/>
</dbReference>
<dbReference type="EMBL" id="CP015519">
    <property type="protein sequence ID" value="APG29113.1"/>
    <property type="molecule type" value="Genomic_DNA"/>
</dbReference>
<dbReference type="AlphaFoldDB" id="A0A1L3GT42"/>
<feature type="chain" id="PRO_5012792336" description="VacJ family lipoprotein" evidence="3">
    <location>
        <begin position="18"/>
        <end position="272"/>
    </location>
</feature>
<dbReference type="GO" id="GO:0120010">
    <property type="term" value="P:intermembrane phospholipid transfer"/>
    <property type="evidence" value="ECO:0007669"/>
    <property type="project" value="TreeGrafter"/>
</dbReference>
<name>A0A1L3GT42_9BACT</name>
<proteinExistence type="inferred from homology"/>
<evidence type="ECO:0000256" key="1">
    <source>
        <dbReference type="ARBA" id="ARBA00010634"/>
    </source>
</evidence>
<evidence type="ECO:0000256" key="3">
    <source>
        <dbReference type="SAM" id="SignalP"/>
    </source>
</evidence>
<evidence type="ECO:0000256" key="2">
    <source>
        <dbReference type="ARBA" id="ARBA00022729"/>
    </source>
</evidence>
<comment type="similarity">
    <text evidence="1">Belongs to the MlaA family.</text>
</comment>
<dbReference type="PRINTS" id="PR01805">
    <property type="entry name" value="VACJLIPOPROT"/>
</dbReference>
<feature type="signal peptide" evidence="3">
    <location>
        <begin position="1"/>
        <end position="17"/>
    </location>
</feature>
<gene>
    <name evidence="4" type="ORF">A7E78_11395</name>
</gene>
<organism evidence="4 5">
    <name type="scientific">Syntrophotalea acetylenivorans</name>
    <dbReference type="NCBI Taxonomy" id="1842532"/>
    <lineage>
        <taxon>Bacteria</taxon>
        <taxon>Pseudomonadati</taxon>
        <taxon>Thermodesulfobacteriota</taxon>
        <taxon>Desulfuromonadia</taxon>
        <taxon>Desulfuromonadales</taxon>
        <taxon>Syntrophotaleaceae</taxon>
        <taxon>Syntrophotalea</taxon>
    </lineage>
</organism>
<dbReference type="PANTHER" id="PTHR30035">
    <property type="entry name" value="LIPOPROTEIN VACJ-RELATED"/>
    <property type="match status" value="1"/>
</dbReference>
<dbReference type="KEGG" id="pef:A7E78_11395"/>
<protein>
    <recommendedName>
        <fullName evidence="6">VacJ family lipoprotein</fullName>
    </recommendedName>
</protein>
<evidence type="ECO:0000313" key="4">
    <source>
        <dbReference type="EMBL" id="APG29113.1"/>
    </source>
</evidence>
<dbReference type="Pfam" id="PF04333">
    <property type="entry name" value="MlaA"/>
    <property type="match status" value="1"/>
</dbReference>
<sequence length="272" mass="30227">MISLLFLLLGGLGSVLAQDTVLNDSSAINPEPAPAVSAIAEDSQAAEDFVANDDFFGVDDDEDFTDGDLESFDINDPIEPFNRGMFWFNDKLYFYLLKPIARGYRVVPEPARQSVANFFSNLGTPVRFVSSVLQLKFTDAGTELGRLVVNSTVGIAGLFDPAKKYLGWRKKDEDLGQTFGNYGVGSGFYIVWPLLGPSSVRDTVGMVGDYFLDPLHYAGMKPMERVALKGLEMETKLSLDKDTYEGIKRQALDPYLYIRTTYAQHREGKIKK</sequence>
<reference evidence="4 5" key="1">
    <citation type="journal article" date="2017" name="Genome Announc.">
        <title>Complete Genome Sequences of Two Acetylene-Fermenting Pelobacter acetylenicus Strains.</title>
        <authorList>
            <person name="Sutton J.M."/>
            <person name="Baesman S.M."/>
            <person name="Fierst J.L."/>
            <person name="Poret-Peterson A.T."/>
            <person name="Oremland R.S."/>
            <person name="Dunlap D.S."/>
            <person name="Akob D.M."/>
        </authorList>
    </citation>
    <scope>NUCLEOTIDE SEQUENCE [LARGE SCALE GENOMIC DNA]</scope>
    <source>
        <strain evidence="4 5">SFB93</strain>
    </source>
</reference>
<dbReference type="GO" id="GO:0016020">
    <property type="term" value="C:membrane"/>
    <property type="evidence" value="ECO:0007669"/>
    <property type="project" value="InterPro"/>
</dbReference>
<keyword evidence="2 3" id="KW-0732">Signal</keyword>
<dbReference type="STRING" id="1842532.A7E78_11395"/>
<dbReference type="Proteomes" id="UP000182517">
    <property type="component" value="Chromosome"/>
</dbReference>
<evidence type="ECO:0000313" key="5">
    <source>
        <dbReference type="Proteomes" id="UP000182517"/>
    </source>
</evidence>